<comment type="subcellular location">
    <subcellularLocation>
        <location evidence="1">Membrane</location>
        <topology evidence="1">Multi-pass membrane protein</topology>
    </subcellularLocation>
</comment>
<feature type="transmembrane region" description="Helical" evidence="5">
    <location>
        <begin position="172"/>
        <end position="190"/>
    </location>
</feature>
<comment type="caution">
    <text evidence="6">The sequence shown here is derived from an EMBL/GenBank/DDBJ whole genome shotgun (WGS) entry which is preliminary data.</text>
</comment>
<name>A0ABS7CY05_9BACT</name>
<feature type="transmembrane region" description="Helical" evidence="5">
    <location>
        <begin position="7"/>
        <end position="30"/>
    </location>
</feature>
<reference evidence="6 7" key="1">
    <citation type="journal article" date="2016" name="Int. J. Syst. Evol. Microbiol.">
        <title>Pontibacter aydingkolensis sp. nov., isolated from soil of a salt lake.</title>
        <authorList>
            <person name="Osman G."/>
            <person name="Zhang T."/>
            <person name="Lou K."/>
            <person name="Gao Y."/>
            <person name="Chang W."/>
            <person name="Lin Q."/>
            <person name="Yang H.M."/>
            <person name="Huo X.D."/>
            <person name="Wang N."/>
        </authorList>
    </citation>
    <scope>NUCLEOTIDE SEQUENCE [LARGE SCALE GENOMIC DNA]</scope>
    <source>
        <strain evidence="6 7">KACC 19255</strain>
    </source>
</reference>
<evidence type="ECO:0000256" key="1">
    <source>
        <dbReference type="ARBA" id="ARBA00004141"/>
    </source>
</evidence>
<keyword evidence="3 5" id="KW-1133">Transmembrane helix</keyword>
<feature type="transmembrane region" description="Helical" evidence="5">
    <location>
        <begin position="102"/>
        <end position="118"/>
    </location>
</feature>
<proteinExistence type="predicted"/>
<evidence type="ECO:0000256" key="5">
    <source>
        <dbReference type="SAM" id="Phobius"/>
    </source>
</evidence>
<dbReference type="RefSeq" id="WP_219878554.1">
    <property type="nucleotide sequence ID" value="NZ_JAHYXK010000017.1"/>
</dbReference>
<keyword evidence="4 5" id="KW-0472">Membrane</keyword>
<feature type="transmembrane region" description="Helical" evidence="5">
    <location>
        <begin position="50"/>
        <end position="69"/>
    </location>
</feature>
<dbReference type="InterPro" id="IPR032808">
    <property type="entry name" value="DoxX"/>
</dbReference>
<accession>A0ABS7CY05</accession>
<evidence type="ECO:0000313" key="7">
    <source>
        <dbReference type="Proteomes" id="UP000813018"/>
    </source>
</evidence>
<dbReference type="EMBL" id="JAHYXK010000017">
    <property type="protein sequence ID" value="MBW7468685.1"/>
    <property type="molecule type" value="Genomic_DNA"/>
</dbReference>
<dbReference type="Proteomes" id="UP000813018">
    <property type="component" value="Unassembled WGS sequence"/>
</dbReference>
<evidence type="ECO:0000256" key="3">
    <source>
        <dbReference type="ARBA" id="ARBA00022989"/>
    </source>
</evidence>
<feature type="transmembrane region" description="Helical" evidence="5">
    <location>
        <begin position="220"/>
        <end position="239"/>
    </location>
</feature>
<evidence type="ECO:0000313" key="6">
    <source>
        <dbReference type="EMBL" id="MBW7468685.1"/>
    </source>
</evidence>
<gene>
    <name evidence="6" type="ORF">K0O23_16530</name>
</gene>
<feature type="transmembrane region" description="Helical" evidence="5">
    <location>
        <begin position="148"/>
        <end position="166"/>
    </location>
</feature>
<keyword evidence="7" id="KW-1185">Reference proteome</keyword>
<organism evidence="6 7">
    <name type="scientific">Pontibacter aydingkolensis</name>
    <dbReference type="NCBI Taxonomy" id="1911536"/>
    <lineage>
        <taxon>Bacteria</taxon>
        <taxon>Pseudomonadati</taxon>
        <taxon>Bacteroidota</taxon>
        <taxon>Cytophagia</taxon>
        <taxon>Cytophagales</taxon>
        <taxon>Hymenobacteraceae</taxon>
        <taxon>Pontibacter</taxon>
    </lineage>
</organism>
<dbReference type="Pfam" id="PF07681">
    <property type="entry name" value="DoxX"/>
    <property type="match status" value="1"/>
</dbReference>
<feature type="transmembrane region" description="Helical" evidence="5">
    <location>
        <begin position="197"/>
        <end position="214"/>
    </location>
</feature>
<evidence type="ECO:0000256" key="4">
    <source>
        <dbReference type="ARBA" id="ARBA00023136"/>
    </source>
</evidence>
<feature type="transmembrane region" description="Helical" evidence="5">
    <location>
        <begin position="76"/>
        <end position="96"/>
    </location>
</feature>
<evidence type="ECO:0000256" key="2">
    <source>
        <dbReference type="ARBA" id="ARBA00022692"/>
    </source>
</evidence>
<protein>
    <submittedName>
        <fullName evidence="6">DoxX family membrane protein</fullName>
    </submittedName>
</protein>
<keyword evidence="2 5" id="KW-0812">Transmembrane</keyword>
<sequence>MIKNKDLLVVLIRLFLGYIFFSAGMCKLTNGNFGQIIGPPWLEEALAKHGLGFFAQVVATFQVIIGALLMSQRYSLLGAIMLVPMNVAILTVTVSMNWTGTPYINAFFLGLNLVLLFVERQKFMFLFNPIADHLIKPTLTDKLGQNKYSWLGLGFCALILVAASYNLLLTNLLALLIFVCLALTVLYKRAFSLIDRILIGLPFVAMTIVTFANLSSFAVALHLIVLSTEAILLVVRIYLSSRSKKAEETGMLAGNT</sequence>